<dbReference type="AlphaFoldDB" id="A0A371GEC3"/>
<dbReference type="PANTHER" id="PTHR24093:SF474">
    <property type="entry name" value="CALCIUM-TRANSPORTING ATPASE 2, PLASMA MEMBRANE-TYPE"/>
    <property type="match status" value="1"/>
</dbReference>
<feature type="non-terminal residue" evidence="2">
    <location>
        <position position="1"/>
    </location>
</feature>
<accession>A0A371GEC3</accession>
<evidence type="ECO:0000313" key="3">
    <source>
        <dbReference type="Proteomes" id="UP000257109"/>
    </source>
</evidence>
<name>A0A371GEC3_MUCPR</name>
<dbReference type="InterPro" id="IPR036412">
    <property type="entry name" value="HAD-like_sf"/>
</dbReference>
<sequence length="331" mass="36822">MRRGWTLALLGLVRVVGRVMYVLASLIPLAKVRLVIIKKRIDSGLPEFEVKLLLQSIFNTRGKVVVNRNGKRAILGTPTEAVEILKERDKHIYKLVKVEPFNSTKEKMSVVVELPSGGLRAHCKGASEIILASCDKVLNLDGEIVPLDEESTNHLKDTIKQFASEALRTLCFAYEELENGLMGVVGVKDLVHPGVKKSVAMCPLAGIIVRMVTGDNINTTKVVARECGILTDGDIAIEDLEFREKSYDLILTFKQTHIRKTLAYHIWESGSYNRRPRGICPFGRIAPLDANVSLDAKVSLDIEALWTHNPTLGTKLKTRRSKGTTLVKFQK</sequence>
<dbReference type="SUPFAM" id="SSF56784">
    <property type="entry name" value="HAD-like"/>
    <property type="match status" value="1"/>
</dbReference>
<protein>
    <submittedName>
        <fullName evidence="2">Calcium-transporting ATPase 2, plasma membrane-type</fullName>
    </submittedName>
</protein>
<dbReference type="STRING" id="157652.A0A371GEC3"/>
<gene>
    <name evidence="2" type="primary">ACA2</name>
    <name evidence="2" type="ORF">CR513_29418</name>
</gene>
<dbReference type="OrthoDB" id="3352408at2759"/>
<organism evidence="2 3">
    <name type="scientific">Mucuna pruriens</name>
    <name type="common">Velvet bean</name>
    <name type="synonym">Dolichos pruriens</name>
    <dbReference type="NCBI Taxonomy" id="157652"/>
    <lineage>
        <taxon>Eukaryota</taxon>
        <taxon>Viridiplantae</taxon>
        <taxon>Streptophyta</taxon>
        <taxon>Embryophyta</taxon>
        <taxon>Tracheophyta</taxon>
        <taxon>Spermatophyta</taxon>
        <taxon>Magnoliopsida</taxon>
        <taxon>eudicotyledons</taxon>
        <taxon>Gunneridae</taxon>
        <taxon>Pentapetalae</taxon>
        <taxon>rosids</taxon>
        <taxon>fabids</taxon>
        <taxon>Fabales</taxon>
        <taxon>Fabaceae</taxon>
        <taxon>Papilionoideae</taxon>
        <taxon>50 kb inversion clade</taxon>
        <taxon>NPAAA clade</taxon>
        <taxon>indigoferoid/millettioid clade</taxon>
        <taxon>Phaseoleae</taxon>
        <taxon>Mucuna</taxon>
    </lineage>
</organism>
<evidence type="ECO:0000313" key="2">
    <source>
        <dbReference type="EMBL" id="RDX88922.1"/>
    </source>
</evidence>
<keyword evidence="1" id="KW-0460">Magnesium</keyword>
<dbReference type="Proteomes" id="UP000257109">
    <property type="component" value="Unassembled WGS sequence"/>
</dbReference>
<dbReference type="EMBL" id="QJKJ01005807">
    <property type="protein sequence ID" value="RDX88922.1"/>
    <property type="molecule type" value="Genomic_DNA"/>
</dbReference>
<dbReference type="Gene3D" id="3.40.1110.10">
    <property type="entry name" value="Calcium-transporting ATPase, cytoplasmic domain N"/>
    <property type="match status" value="1"/>
</dbReference>
<dbReference type="SUPFAM" id="SSF81660">
    <property type="entry name" value="Metal cation-transporting ATPase, ATP-binding domain N"/>
    <property type="match status" value="1"/>
</dbReference>
<dbReference type="Pfam" id="PF13246">
    <property type="entry name" value="Cation_ATPase"/>
    <property type="match status" value="1"/>
</dbReference>
<dbReference type="GO" id="GO:0005388">
    <property type="term" value="F:P-type calcium transporter activity"/>
    <property type="evidence" value="ECO:0007669"/>
    <property type="project" value="TreeGrafter"/>
</dbReference>
<comment type="caution">
    <text evidence="2">The sequence shown here is derived from an EMBL/GenBank/DDBJ whole genome shotgun (WGS) entry which is preliminary data.</text>
</comment>
<dbReference type="PANTHER" id="PTHR24093">
    <property type="entry name" value="CATION TRANSPORTING ATPASE"/>
    <property type="match status" value="1"/>
</dbReference>
<dbReference type="InterPro" id="IPR023214">
    <property type="entry name" value="HAD_sf"/>
</dbReference>
<keyword evidence="3" id="KW-1185">Reference proteome</keyword>
<proteinExistence type="predicted"/>
<reference evidence="2" key="1">
    <citation type="submission" date="2018-05" db="EMBL/GenBank/DDBJ databases">
        <title>Draft genome of Mucuna pruriens seed.</title>
        <authorList>
            <person name="Nnadi N.E."/>
            <person name="Vos R."/>
            <person name="Hasami M.H."/>
            <person name="Devisetty U.K."/>
            <person name="Aguiy J.C."/>
        </authorList>
    </citation>
    <scope>NUCLEOTIDE SEQUENCE [LARGE SCALE GENOMIC DNA]</scope>
    <source>
        <strain evidence="2">JCA_2017</strain>
    </source>
</reference>
<evidence type="ECO:0000256" key="1">
    <source>
        <dbReference type="ARBA" id="ARBA00022842"/>
    </source>
</evidence>
<dbReference type="GO" id="GO:0000166">
    <property type="term" value="F:nucleotide binding"/>
    <property type="evidence" value="ECO:0007669"/>
    <property type="project" value="InterPro"/>
</dbReference>
<dbReference type="GO" id="GO:0005886">
    <property type="term" value="C:plasma membrane"/>
    <property type="evidence" value="ECO:0007669"/>
    <property type="project" value="TreeGrafter"/>
</dbReference>
<dbReference type="Gene3D" id="3.40.50.1000">
    <property type="entry name" value="HAD superfamily/HAD-like"/>
    <property type="match status" value="1"/>
</dbReference>
<dbReference type="InterPro" id="IPR023299">
    <property type="entry name" value="ATPase_P-typ_cyto_dom_N"/>
</dbReference>